<evidence type="ECO:0000313" key="2">
    <source>
        <dbReference type="EMBL" id="EJR59131.1"/>
    </source>
</evidence>
<proteinExistence type="predicted"/>
<dbReference type="Proteomes" id="UP000006967">
    <property type="component" value="Unassembled WGS sequence"/>
</dbReference>
<gene>
    <name evidence="2" type="ORF">IK5_06331</name>
</gene>
<accession>A0A9W5NYZ7</accession>
<sequence length="114" mass="11730">MTQLGNYSSSQQSTVNDAICSDIVLEDTAGVPVPIWDDNTNMIINGTILVQNNGIIGVGATAALIVNGTPVGGFIVGPGESRSITINDINSIGIVGAGTNSSNIKVSFSINYKF</sequence>
<evidence type="ECO:0000259" key="1">
    <source>
        <dbReference type="Pfam" id="PF13157"/>
    </source>
</evidence>
<dbReference type="EMBL" id="AHFG01000113">
    <property type="protein sequence ID" value="EJR59131.1"/>
    <property type="molecule type" value="Genomic_DNA"/>
</dbReference>
<dbReference type="InterPro" id="IPR025055">
    <property type="entry name" value="Ena_core"/>
</dbReference>
<reference evidence="2 3" key="1">
    <citation type="submission" date="2012-04" db="EMBL/GenBank/DDBJ databases">
        <title>The Genome Sequence of Bacillus cereus VD154.</title>
        <authorList>
            <consortium name="The Broad Institute Genome Sequencing Platform"/>
            <consortium name="The Broad Institute Genome Sequencing Center for Infectious Disease"/>
            <person name="Feldgarden M."/>
            <person name="Van der Auwera G.A."/>
            <person name="Mahillon J."/>
            <person name="Duprez V."/>
            <person name="Timmery S."/>
            <person name="Mattelet C."/>
            <person name="Dierick K."/>
            <person name="Sun M."/>
            <person name="Yu Z."/>
            <person name="Zhu L."/>
            <person name="Hu X."/>
            <person name="Shank E.B."/>
            <person name="Swiecicka I."/>
            <person name="Hansen B.M."/>
            <person name="Andrup L."/>
            <person name="Young S.K."/>
            <person name="Zeng Q."/>
            <person name="Gargeya S."/>
            <person name="Fitzgerald M."/>
            <person name="Haas B."/>
            <person name="Abouelleil A."/>
            <person name="Alvarado L."/>
            <person name="Arachchi H.M."/>
            <person name="Berlin A."/>
            <person name="Chapman S.B."/>
            <person name="Goldberg J."/>
            <person name="Griggs A."/>
            <person name="Gujja S."/>
            <person name="Hansen M."/>
            <person name="Howarth C."/>
            <person name="Imamovic A."/>
            <person name="Larimer J."/>
            <person name="McCowen C."/>
            <person name="Montmayeur A."/>
            <person name="Murphy C."/>
            <person name="Neiman D."/>
            <person name="Pearson M."/>
            <person name="Priest M."/>
            <person name="Roberts A."/>
            <person name="Saif S."/>
            <person name="Shea T."/>
            <person name="Sisk P."/>
            <person name="Sykes S."/>
            <person name="Wortman J."/>
            <person name="Nusbaum C."/>
            <person name="Birren B."/>
        </authorList>
    </citation>
    <scope>NUCLEOTIDE SEQUENCE [LARGE SCALE GENOMIC DNA]</scope>
    <source>
        <strain evidence="2 3">VD154</strain>
    </source>
</reference>
<name>A0A9W5NYZ7_BACCE</name>
<protein>
    <recommendedName>
        <fullName evidence="1">Endospore appendages core domain-containing protein</fullName>
    </recommendedName>
</protein>
<evidence type="ECO:0000313" key="3">
    <source>
        <dbReference type="Proteomes" id="UP000006967"/>
    </source>
</evidence>
<dbReference type="Pfam" id="PF13157">
    <property type="entry name" value="Enas"/>
    <property type="match status" value="1"/>
</dbReference>
<organism evidence="2 3">
    <name type="scientific">Bacillus cereus VD154</name>
    <dbReference type="NCBI Taxonomy" id="1053238"/>
    <lineage>
        <taxon>Bacteria</taxon>
        <taxon>Bacillati</taxon>
        <taxon>Bacillota</taxon>
        <taxon>Bacilli</taxon>
        <taxon>Bacillales</taxon>
        <taxon>Bacillaceae</taxon>
        <taxon>Bacillus</taxon>
        <taxon>Bacillus cereus group</taxon>
    </lineage>
</organism>
<dbReference type="AlphaFoldDB" id="A0A9W5NYZ7"/>
<feature type="domain" description="Endospore appendages core" evidence="1">
    <location>
        <begin position="8"/>
        <end position="114"/>
    </location>
</feature>
<dbReference type="RefSeq" id="WP_000192611.1">
    <property type="nucleotide sequence ID" value="NZ_JH791894.1"/>
</dbReference>
<comment type="caution">
    <text evidence="2">The sequence shown here is derived from an EMBL/GenBank/DDBJ whole genome shotgun (WGS) entry which is preliminary data.</text>
</comment>